<organism evidence="1 2">
    <name type="scientific">Cirrhinus molitorella</name>
    <name type="common">mud carp</name>
    <dbReference type="NCBI Taxonomy" id="172907"/>
    <lineage>
        <taxon>Eukaryota</taxon>
        <taxon>Metazoa</taxon>
        <taxon>Chordata</taxon>
        <taxon>Craniata</taxon>
        <taxon>Vertebrata</taxon>
        <taxon>Euteleostomi</taxon>
        <taxon>Actinopterygii</taxon>
        <taxon>Neopterygii</taxon>
        <taxon>Teleostei</taxon>
        <taxon>Ostariophysi</taxon>
        <taxon>Cypriniformes</taxon>
        <taxon>Cyprinidae</taxon>
        <taxon>Labeoninae</taxon>
        <taxon>Labeonini</taxon>
        <taxon>Cirrhinus</taxon>
    </lineage>
</organism>
<evidence type="ECO:0000313" key="2">
    <source>
        <dbReference type="Proteomes" id="UP001558613"/>
    </source>
</evidence>
<name>A0ABR3NIC0_9TELE</name>
<dbReference type="Proteomes" id="UP001558613">
    <property type="component" value="Unassembled WGS sequence"/>
</dbReference>
<accession>A0ABR3NIC0</accession>
<gene>
    <name evidence="1" type="ORF">QQF64_035993</name>
</gene>
<comment type="caution">
    <text evidence="1">The sequence shown here is derived from an EMBL/GenBank/DDBJ whole genome shotgun (WGS) entry which is preliminary data.</text>
</comment>
<sequence>MAEDRGVIQPYMFDPDSERDQEDIKRIYLHKHNDCGTGWQKGNAVSKQRMAHWIVDAITLAYQAQGVPCPLKVLLVLLKWSRSERNFRAAVQHDKSDQENNIQILPELCTSSLPWTPNWPHTRK</sequence>
<evidence type="ECO:0000313" key="1">
    <source>
        <dbReference type="EMBL" id="KAL1276370.1"/>
    </source>
</evidence>
<proteinExistence type="predicted"/>
<dbReference type="EMBL" id="JAYMGO010000004">
    <property type="protein sequence ID" value="KAL1276370.1"/>
    <property type="molecule type" value="Genomic_DNA"/>
</dbReference>
<keyword evidence="2" id="KW-1185">Reference proteome</keyword>
<reference evidence="1 2" key="1">
    <citation type="submission" date="2023-09" db="EMBL/GenBank/DDBJ databases">
        <authorList>
            <person name="Wang M."/>
        </authorList>
    </citation>
    <scope>NUCLEOTIDE SEQUENCE [LARGE SCALE GENOMIC DNA]</scope>
    <source>
        <strain evidence="1">GT-2023</strain>
        <tissue evidence="1">Liver</tissue>
    </source>
</reference>
<protein>
    <submittedName>
        <fullName evidence="1">Uncharacterized protein</fullName>
    </submittedName>
</protein>